<evidence type="ECO:0000256" key="2">
    <source>
        <dbReference type="ARBA" id="ARBA00023015"/>
    </source>
</evidence>
<dbReference type="EMBL" id="JAPFFJ010000017">
    <property type="protein sequence ID" value="KAJ6404444.1"/>
    <property type="molecule type" value="Genomic_DNA"/>
</dbReference>
<comment type="subcellular location">
    <subcellularLocation>
        <location evidence="1">Nucleus</location>
    </subcellularLocation>
</comment>
<evidence type="ECO:0000259" key="7">
    <source>
        <dbReference type="PROSITE" id="PS50090"/>
    </source>
</evidence>
<gene>
    <name evidence="10" type="ORF">OIU84_012602</name>
</gene>
<reference evidence="10" key="1">
    <citation type="submission" date="2022-10" db="EMBL/GenBank/DDBJ databases">
        <authorList>
            <person name="Hyden B.L."/>
            <person name="Feng K."/>
            <person name="Yates T."/>
            <person name="Jawdy S."/>
            <person name="Smart L.B."/>
            <person name="Muchero W."/>
        </authorList>
    </citation>
    <scope>NUCLEOTIDE SEQUENCE</scope>
    <source>
        <tissue evidence="10">Shoot tip</tissue>
    </source>
</reference>
<feature type="compositionally biased region" description="Polar residues" evidence="6">
    <location>
        <begin position="520"/>
        <end position="544"/>
    </location>
</feature>
<feature type="compositionally biased region" description="Basic and acidic residues" evidence="6">
    <location>
        <begin position="660"/>
        <end position="685"/>
    </location>
</feature>
<dbReference type="InterPro" id="IPR006447">
    <property type="entry name" value="Myb_dom_plants"/>
</dbReference>
<dbReference type="NCBIfam" id="TIGR01557">
    <property type="entry name" value="myb_SHAQKYF"/>
    <property type="match status" value="1"/>
</dbReference>
<dbReference type="GO" id="GO:0010468">
    <property type="term" value="P:regulation of gene expression"/>
    <property type="evidence" value="ECO:0007669"/>
    <property type="project" value="UniProtKB-ARBA"/>
</dbReference>
<dbReference type="PROSITE" id="PS50090">
    <property type="entry name" value="MYB_LIKE"/>
    <property type="match status" value="1"/>
</dbReference>
<keyword evidence="5" id="KW-0539">Nucleus</keyword>
<feature type="region of interest" description="Disordered" evidence="6">
    <location>
        <begin position="476"/>
        <end position="508"/>
    </location>
</feature>
<dbReference type="FunFam" id="1.10.10.60:FF:000023">
    <property type="entry name" value="protein REVEILLE 6 isoform X1"/>
    <property type="match status" value="1"/>
</dbReference>
<dbReference type="PROSITE" id="PS51294">
    <property type="entry name" value="HTH_MYB"/>
    <property type="match status" value="1"/>
</dbReference>
<dbReference type="SMART" id="SM00717">
    <property type="entry name" value="SANT"/>
    <property type="match status" value="1"/>
</dbReference>
<protein>
    <submittedName>
        <fullName evidence="10">Uncharacterized protein</fullName>
    </submittedName>
</protein>
<dbReference type="InterPro" id="IPR017884">
    <property type="entry name" value="SANT_dom"/>
</dbReference>
<evidence type="ECO:0000259" key="8">
    <source>
        <dbReference type="PROSITE" id="PS51293"/>
    </source>
</evidence>
<keyword evidence="3" id="KW-0238">DNA-binding</keyword>
<evidence type="ECO:0000313" key="10">
    <source>
        <dbReference type="EMBL" id="KAJ6404443.1"/>
    </source>
</evidence>
<dbReference type="CDD" id="cd00167">
    <property type="entry name" value="SANT"/>
    <property type="match status" value="1"/>
</dbReference>
<dbReference type="InterPro" id="IPR009057">
    <property type="entry name" value="Homeodomain-like_sf"/>
</dbReference>
<dbReference type="Gene3D" id="1.10.10.60">
    <property type="entry name" value="Homeodomain-like"/>
    <property type="match status" value="1"/>
</dbReference>
<feature type="compositionally biased region" description="Basic and acidic residues" evidence="6">
    <location>
        <begin position="759"/>
        <end position="775"/>
    </location>
</feature>
<reference evidence="10 11" key="2">
    <citation type="journal article" date="2023" name="Int. J. Mol. Sci.">
        <title>De Novo Assembly and Annotation of 11 Diverse Shrub Willow (Salix) Genomes Reveals Novel Gene Organization in Sex-Linked Regions.</title>
        <authorList>
            <person name="Hyden B."/>
            <person name="Feng K."/>
            <person name="Yates T.B."/>
            <person name="Jawdy S."/>
            <person name="Cereghino C."/>
            <person name="Smart L.B."/>
            <person name="Muchero W."/>
        </authorList>
    </citation>
    <scope>NUCLEOTIDE SEQUENCE [LARGE SCALE GENOMIC DNA]</scope>
    <source>
        <tissue evidence="10">Shoot tip</tissue>
    </source>
</reference>
<evidence type="ECO:0000256" key="3">
    <source>
        <dbReference type="ARBA" id="ARBA00023125"/>
    </source>
</evidence>
<evidence type="ECO:0000256" key="6">
    <source>
        <dbReference type="SAM" id="MobiDB-lite"/>
    </source>
</evidence>
<keyword evidence="11" id="KW-1185">Reference proteome</keyword>
<keyword evidence="4" id="KW-0804">Transcription</keyword>
<evidence type="ECO:0000256" key="1">
    <source>
        <dbReference type="ARBA" id="ARBA00004123"/>
    </source>
</evidence>
<dbReference type="PANTHER" id="PTHR12802">
    <property type="entry name" value="SWI/SNF COMPLEX-RELATED"/>
    <property type="match status" value="1"/>
</dbReference>
<accession>A0AAD6NTG7</accession>
<dbReference type="SUPFAM" id="SSF46689">
    <property type="entry name" value="Homeodomain-like"/>
    <property type="match status" value="1"/>
</dbReference>
<dbReference type="GO" id="GO:0005634">
    <property type="term" value="C:nucleus"/>
    <property type="evidence" value="ECO:0007669"/>
    <property type="project" value="UniProtKB-SubCell"/>
</dbReference>
<feature type="compositionally biased region" description="Polar residues" evidence="6">
    <location>
        <begin position="572"/>
        <end position="584"/>
    </location>
</feature>
<feature type="compositionally biased region" description="Basic and acidic residues" evidence="6">
    <location>
        <begin position="139"/>
        <end position="156"/>
    </location>
</feature>
<feature type="region of interest" description="Disordered" evidence="6">
    <location>
        <begin position="520"/>
        <end position="631"/>
    </location>
</feature>
<evidence type="ECO:0000256" key="4">
    <source>
        <dbReference type="ARBA" id="ARBA00023163"/>
    </source>
</evidence>
<feature type="compositionally biased region" description="Basic and acidic residues" evidence="6">
    <location>
        <begin position="560"/>
        <end position="571"/>
    </location>
</feature>
<name>A0AAD6NTG7_9ROSI</name>
<feature type="region of interest" description="Disordered" evidence="6">
    <location>
        <begin position="654"/>
        <end position="685"/>
    </location>
</feature>
<dbReference type="PROSITE" id="PS51293">
    <property type="entry name" value="SANT"/>
    <property type="match status" value="1"/>
</dbReference>
<evidence type="ECO:0000313" key="11">
    <source>
        <dbReference type="Proteomes" id="UP001162972"/>
    </source>
</evidence>
<dbReference type="PANTHER" id="PTHR12802:SF174">
    <property type="entry name" value="LATE ELONGATED HYPOCOTYL-LIKE PROTEIN"/>
    <property type="match status" value="1"/>
</dbReference>
<evidence type="ECO:0000259" key="9">
    <source>
        <dbReference type="PROSITE" id="PS51294"/>
    </source>
</evidence>
<feature type="domain" description="SANT" evidence="8">
    <location>
        <begin position="22"/>
        <end position="73"/>
    </location>
</feature>
<evidence type="ECO:0000256" key="5">
    <source>
        <dbReference type="ARBA" id="ARBA00023242"/>
    </source>
</evidence>
<dbReference type="InterPro" id="IPR017930">
    <property type="entry name" value="Myb_dom"/>
</dbReference>
<feature type="region of interest" description="Disordered" evidence="6">
    <location>
        <begin position="742"/>
        <end position="775"/>
    </location>
</feature>
<dbReference type="EMBL" id="JAPFFJ010000017">
    <property type="protein sequence ID" value="KAJ6404443.1"/>
    <property type="molecule type" value="Genomic_DNA"/>
</dbReference>
<feature type="domain" description="Myb-like" evidence="7">
    <location>
        <begin position="19"/>
        <end position="69"/>
    </location>
</feature>
<feature type="compositionally biased region" description="Basic residues" evidence="6">
    <location>
        <begin position="95"/>
        <end position="109"/>
    </location>
</feature>
<dbReference type="AlphaFoldDB" id="A0AAD6NTG7"/>
<dbReference type="GO" id="GO:0003677">
    <property type="term" value="F:DNA binding"/>
    <property type="evidence" value="ECO:0007669"/>
    <property type="project" value="UniProtKB-KW"/>
</dbReference>
<proteinExistence type="predicted"/>
<sequence>MDTYSSGEDLVIKTRKPYTITKQRERWTEEEHNRFLEALKLYGRAWQRIEEHIGTKTAVQIRSHAQKFFSKLEKEAIAKGVPIGQALEINIPPPRPKKKPGNPYPRKKGVGPPASQVGAKDGKLLTSTSFPHCRNVLELVKEPRPEKRDGDERPTNAKENQNGNCSEAFTLLQEAHCSSVTSSNKNSVSTLEVLKKTSSFREFVPSSKKGNHDAQNESFITIEHEANQKLDSSDAKQTARDNGIVKASKSENSCSLHEKFFQQKKSNDFIGSLPTDEMQAMQNYPRHVPVQVLDGSLGTCMETPPSDLSFQDSMFHPIGNIPACPILYSHPARSTTTDHLNNSPRSSMHQSFQIFPPPFTPTHHNQDDYISFLHLSSTFLSLIVSTLLQNPAAYAAASVAATFWPYGNVESSADSPACVQEGFQSRQINSAPSMEAIGAATVAAATAWWVAHGLLPTCAPLQTAFACPPASATAIQSADSDADQVPPAKPKRKETTPENPPLKGQIQDLEHSEVVQAQNSTLKPLTLSSTDSKESGGTNLNTGPKVNEHELTTKALEVQDSSKTKSRKQVDRSSCGSNTPYSSEIETDALEKTEKGKEESKEVDADHPASESNCRRSRSSSSSSSSSIGDSWKEVSEEGRLAFQALFTREVLPQSFSPPHDLKSTMHQKEDTEEKKNPDEKKDVSLFDLNSKPRGYCSHYQEGEKIAIVPRCVNDGEEGLLTIRLGHGNLKARQTGFKPYKRCSMEAKESRMGTTGGQGEEKETKRLRLEREASV</sequence>
<dbReference type="InterPro" id="IPR001005">
    <property type="entry name" value="SANT/Myb"/>
</dbReference>
<feature type="region of interest" description="Disordered" evidence="6">
    <location>
        <begin position="87"/>
        <end position="163"/>
    </location>
</feature>
<comment type="caution">
    <text evidence="10">The sequence shown here is derived from an EMBL/GenBank/DDBJ whole genome shotgun (WGS) entry which is preliminary data.</text>
</comment>
<keyword evidence="2" id="KW-0805">Transcription regulation</keyword>
<dbReference type="Proteomes" id="UP001162972">
    <property type="component" value="Chromosome 2"/>
</dbReference>
<organism evidence="10 11">
    <name type="scientific">Salix udensis</name>
    <dbReference type="NCBI Taxonomy" id="889485"/>
    <lineage>
        <taxon>Eukaryota</taxon>
        <taxon>Viridiplantae</taxon>
        <taxon>Streptophyta</taxon>
        <taxon>Embryophyta</taxon>
        <taxon>Tracheophyta</taxon>
        <taxon>Spermatophyta</taxon>
        <taxon>Magnoliopsida</taxon>
        <taxon>eudicotyledons</taxon>
        <taxon>Gunneridae</taxon>
        <taxon>Pentapetalae</taxon>
        <taxon>rosids</taxon>
        <taxon>fabids</taxon>
        <taxon>Malpighiales</taxon>
        <taxon>Salicaceae</taxon>
        <taxon>Saliceae</taxon>
        <taxon>Salix</taxon>
    </lineage>
</organism>
<feature type="compositionally biased region" description="Basic and acidic residues" evidence="6">
    <location>
        <begin position="589"/>
        <end position="609"/>
    </location>
</feature>
<feature type="domain" description="HTH myb-type" evidence="9">
    <location>
        <begin position="19"/>
        <end position="73"/>
    </location>
</feature>
<dbReference type="Pfam" id="PF00249">
    <property type="entry name" value="Myb_DNA-binding"/>
    <property type="match status" value="1"/>
</dbReference>